<dbReference type="SUPFAM" id="SSF53474">
    <property type="entry name" value="alpha/beta-Hydrolases"/>
    <property type="match status" value="1"/>
</dbReference>
<dbReference type="OrthoDB" id="9788260at2"/>
<accession>A0A0P8A8M9</accession>
<dbReference type="Proteomes" id="UP000050413">
    <property type="component" value="Unassembled WGS sequence"/>
</dbReference>
<evidence type="ECO:0000313" key="3">
    <source>
        <dbReference type="EMBL" id="KPP90508.1"/>
    </source>
</evidence>
<dbReference type="AlphaFoldDB" id="A0A0P8A8M9"/>
<dbReference type="EMBL" id="LJSG01000017">
    <property type="protein sequence ID" value="KPP90508.1"/>
    <property type="molecule type" value="Genomic_DNA"/>
</dbReference>
<dbReference type="InterPro" id="IPR022742">
    <property type="entry name" value="Hydrolase_4"/>
</dbReference>
<dbReference type="Pfam" id="PF12146">
    <property type="entry name" value="Hydrolase_4"/>
    <property type="match status" value="1"/>
</dbReference>
<feature type="domain" description="Serine aminopeptidase S33" evidence="1">
    <location>
        <begin position="40"/>
        <end position="289"/>
    </location>
</feature>
<dbReference type="InterPro" id="IPR029058">
    <property type="entry name" value="AB_hydrolase_fold"/>
</dbReference>
<comment type="caution">
    <text evidence="3">The sequence shown here is derived from an EMBL/GenBank/DDBJ whole genome shotgun (WGS) entry which is preliminary data.</text>
</comment>
<evidence type="ECO:0000313" key="4">
    <source>
        <dbReference type="Proteomes" id="UP000050413"/>
    </source>
</evidence>
<evidence type="ECO:0000259" key="1">
    <source>
        <dbReference type="Pfam" id="PF12146"/>
    </source>
</evidence>
<sequence>MSAPFHADVADAPPPLRVAWLTASDGVRLRAAFWGNGAQPLVAICPGRTEMVEKYGPTVTDLTAQGFDVAVIDWRGQGLSDRLSDARLRGDVPDFADYQKDLWAYWGWLDSFSKQPRHILAHSMGGCIALRGLTGGLTAQSVAFSAPMWGLNLPAATMAAVAPLTALLRLAGQDSCEVLGAGEEFELWNFPFERNELTRDPARYAWAQNQLRTHPELRLGAPSMRWLAAALREMAALDALPSPGLPAICGLGTGDKIISQKAIRDRMAQWHNAKLTEYDSALHELLMERPVVRDDFLAQCIALFLSRG</sequence>
<evidence type="ECO:0000313" key="2">
    <source>
        <dbReference type="EMBL" id="CUX83331.1"/>
    </source>
</evidence>
<evidence type="ECO:0000313" key="5">
    <source>
        <dbReference type="Proteomes" id="UP000182045"/>
    </source>
</evidence>
<dbReference type="Gene3D" id="3.40.50.1820">
    <property type="entry name" value="alpha/beta hydrolase"/>
    <property type="match status" value="1"/>
</dbReference>
<keyword evidence="3" id="KW-0378">Hydrolase</keyword>
<dbReference type="EC" id="3.1.1.5" evidence="3"/>
<dbReference type="InterPro" id="IPR051044">
    <property type="entry name" value="MAG_DAG_Lipase"/>
</dbReference>
<dbReference type="STRING" id="1666912.Ga0058931_2916"/>
<reference evidence="2 5" key="2">
    <citation type="submission" date="2016-01" db="EMBL/GenBank/DDBJ databases">
        <authorList>
            <person name="Varghese N."/>
        </authorList>
    </citation>
    <scope>NUCLEOTIDE SEQUENCE [LARGE SCALE GENOMIC DNA]</scope>
    <source>
        <strain evidence="2 5">HL-91</strain>
    </source>
</reference>
<keyword evidence="5" id="KW-1185">Reference proteome</keyword>
<dbReference type="RefSeq" id="WP_072246961.1">
    <property type="nucleotide sequence ID" value="NZ_FBYC01000004.1"/>
</dbReference>
<dbReference type="GO" id="GO:0004622">
    <property type="term" value="F:phosphatidylcholine lysophospholipase activity"/>
    <property type="evidence" value="ECO:0007669"/>
    <property type="project" value="UniProtKB-EC"/>
</dbReference>
<dbReference type="PATRIC" id="fig|1666912.4.peg.624"/>
<reference evidence="3 4" key="1">
    <citation type="submission" date="2015-09" db="EMBL/GenBank/DDBJ databases">
        <title>Identification and resolution of microdiversity through metagenomic sequencing of parallel consortia.</title>
        <authorList>
            <person name="Nelson W.C."/>
            <person name="Romine M.F."/>
            <person name="Lindemann S.R."/>
        </authorList>
    </citation>
    <scope>NUCLEOTIDE SEQUENCE [LARGE SCALE GENOMIC DNA]</scope>
    <source>
        <strain evidence="3">HL-91</strain>
    </source>
</reference>
<proteinExistence type="predicted"/>
<dbReference type="Proteomes" id="UP000182045">
    <property type="component" value="Unassembled WGS sequence"/>
</dbReference>
<name>A0A0P8A8M9_9RHOB</name>
<organism evidence="3 4">
    <name type="scientific">Roseibaca calidilacus</name>
    <dbReference type="NCBI Taxonomy" id="1666912"/>
    <lineage>
        <taxon>Bacteria</taxon>
        <taxon>Pseudomonadati</taxon>
        <taxon>Pseudomonadota</taxon>
        <taxon>Alphaproteobacteria</taxon>
        <taxon>Rhodobacterales</taxon>
        <taxon>Paracoccaceae</taxon>
        <taxon>Roseinatronobacter</taxon>
    </lineage>
</organism>
<protein>
    <submittedName>
        <fullName evidence="2 3">Lysophospholipase</fullName>
        <ecNumber evidence="3">3.1.1.5</ecNumber>
    </submittedName>
</protein>
<dbReference type="EMBL" id="FBYC01000004">
    <property type="protein sequence ID" value="CUX83331.1"/>
    <property type="molecule type" value="Genomic_DNA"/>
</dbReference>
<gene>
    <name evidence="3" type="primary">pldB</name>
    <name evidence="2" type="ORF">Ga0058931_2916</name>
    <name evidence="3" type="ORF">HLUCCA05_13615</name>
</gene>
<dbReference type="PANTHER" id="PTHR11614">
    <property type="entry name" value="PHOSPHOLIPASE-RELATED"/>
    <property type="match status" value="1"/>
</dbReference>